<feature type="non-terminal residue" evidence="1">
    <location>
        <position position="1"/>
    </location>
</feature>
<dbReference type="EMBL" id="CAJVPW010005115">
    <property type="protein sequence ID" value="CAG8550139.1"/>
    <property type="molecule type" value="Genomic_DNA"/>
</dbReference>
<name>A0ACA9LTM4_9GLOM</name>
<reference evidence="1" key="1">
    <citation type="submission" date="2021-06" db="EMBL/GenBank/DDBJ databases">
        <authorList>
            <person name="Kallberg Y."/>
            <person name="Tangrot J."/>
            <person name="Rosling A."/>
        </authorList>
    </citation>
    <scope>NUCLEOTIDE SEQUENCE</scope>
    <source>
        <strain evidence="1">28 12/20/2015</strain>
    </source>
</reference>
<dbReference type="Proteomes" id="UP000789366">
    <property type="component" value="Unassembled WGS sequence"/>
</dbReference>
<organism evidence="1 2">
    <name type="scientific">Cetraspora pellucida</name>
    <dbReference type="NCBI Taxonomy" id="1433469"/>
    <lineage>
        <taxon>Eukaryota</taxon>
        <taxon>Fungi</taxon>
        <taxon>Fungi incertae sedis</taxon>
        <taxon>Mucoromycota</taxon>
        <taxon>Glomeromycotina</taxon>
        <taxon>Glomeromycetes</taxon>
        <taxon>Diversisporales</taxon>
        <taxon>Gigasporaceae</taxon>
        <taxon>Cetraspora</taxon>
    </lineage>
</organism>
<protein>
    <submittedName>
        <fullName evidence="1">8924_t:CDS:1</fullName>
    </submittedName>
</protein>
<comment type="caution">
    <text evidence="1">The sequence shown here is derived from an EMBL/GenBank/DDBJ whole genome shotgun (WGS) entry which is preliminary data.</text>
</comment>
<gene>
    <name evidence="1" type="ORF">SPELUC_LOCUS5169</name>
</gene>
<keyword evidence="2" id="KW-1185">Reference proteome</keyword>
<accession>A0ACA9LTM4</accession>
<proteinExistence type="predicted"/>
<sequence length="399" mass="45999">RCNGDLIIKKRRMQTLFSSESISQPNTNKNNGYFVGCTSWKYGITGHRYIPLTEAIDRHLLKNLIDGMYAVNNNGNPIEANLIHLLCNVTFYRLTPVDLIKCPFVVLVSVGEHTHPPPPLSHIPEAIKDRNLIRAHFGVDILSEIHASLNNLDQLRYLVNRVQQAKNPQGQGILGITYNFWKNKNNICDYIQQLSFFDSGHIMVLCMTKEQAIKLYEMKYFQMDLTYKPVQGEINVFELNKYDKNHQIILTFARIFTNISNADAYRRMFLMIIEAIKYLTNKSVKIQHIHDDSWCCILGDLDIAQAKGLGLALSTINSSLSWIDHLIHIFKTCPTQLMQNILTAESFEEIQLILNEISLIDEAGIEEIEERKKRLREAKLLNYEKARRLGIEKELGYDE</sequence>
<evidence type="ECO:0000313" key="1">
    <source>
        <dbReference type="EMBL" id="CAG8550139.1"/>
    </source>
</evidence>
<evidence type="ECO:0000313" key="2">
    <source>
        <dbReference type="Proteomes" id="UP000789366"/>
    </source>
</evidence>